<evidence type="ECO:0000313" key="1">
    <source>
        <dbReference type="EMBL" id="CAG7592072.1"/>
    </source>
</evidence>
<accession>A0A8S4C278</accession>
<reference evidence="1" key="1">
    <citation type="submission" date="2021-06" db="EMBL/GenBank/DDBJ databases">
        <authorList>
            <person name="Nardi T."/>
            <person name="Nardi T."/>
        </authorList>
    </citation>
    <scope>NUCLEOTIDE SEQUENCE</scope>
</reference>
<evidence type="ECO:0000313" key="2">
    <source>
        <dbReference type="Proteomes" id="UP000837675"/>
    </source>
</evidence>
<gene>
    <name evidence="1" type="ORF">MHYMCMPASI_00523</name>
</gene>
<proteinExistence type="predicted"/>
<protein>
    <submittedName>
        <fullName evidence="1">Pentapeptide repeat-containing protein</fullName>
    </submittedName>
</protein>
<dbReference type="AlphaFoldDB" id="A0A8S4C278"/>
<comment type="caution">
    <text evidence="1">The sequence shown here is derived from an EMBL/GenBank/DDBJ whole genome shotgun (WGS) entry which is preliminary data.</text>
</comment>
<dbReference type="Proteomes" id="UP000837675">
    <property type="component" value="Unassembled WGS sequence"/>
</dbReference>
<organism evidence="1 2">
    <name type="scientific">Hyalomma marginatum</name>
    <dbReference type="NCBI Taxonomy" id="34627"/>
    <lineage>
        <taxon>Eukaryota</taxon>
        <taxon>Metazoa</taxon>
        <taxon>Ecdysozoa</taxon>
        <taxon>Arthropoda</taxon>
        <taxon>Chelicerata</taxon>
        <taxon>Arachnida</taxon>
        <taxon>Acari</taxon>
        <taxon>Parasitiformes</taxon>
        <taxon>Ixodida</taxon>
        <taxon>Ixodoidea</taxon>
        <taxon>Ixodidae</taxon>
        <taxon>Hyalomminae</taxon>
        <taxon>Hyalomma</taxon>
    </lineage>
</organism>
<keyword evidence="2" id="KW-1185">Reference proteome</keyword>
<dbReference type="EMBL" id="CAJVAF010000226">
    <property type="protein sequence ID" value="CAG7592072.1"/>
    <property type="molecule type" value="Genomic_DNA"/>
</dbReference>
<sequence length="1032" mass="114242">MSIAFEDTETQPETPTALQPNLAAEKEDYAVLKRNLANIINSVNFQNIIDSVNDEINKKGSFNVLSWNGLKVVFQAIILSVKELPVLVNAFNAYKKGFFADPENITDLIADKNIAEALSKKGAELGTITEAYLGVDSKIVPSFVEALRSDAALRQDLIDIGKILTPPIRSREGEAVKIDNQQLLTKVLSLLSKPSLERVRDSIVSSLSKENFAKKIYDLMTPARKEQETKEETTIREAQERNRDTVRALLGSFKEKEVFQKLSDGMKKHPDLQERLQEIINIAADKNQLTPDVMLIAQKAMDNLGDPTLADFRGSLKEALRAEEAHKAVVGNIRAVFAPAESNPTVKDAQHIFGERVIEALPALLGALDNVADLSKVIGSLRDKDNIIIWGGKAVDLILNNPELKAAVINDPEKVSNLLVALMHGSLKELSDSLKFDPEILDVIKVALKDPDNVRKLLGSVEKGNNKELFSSLNEILLNDSETAKALREYLEKNPGFLEKVNRFAASITVDILSNASTILPEMLLDSEGLNKFKDTQQAWKGQMERLTEAIETSLQHPQNKISQLIKEKFGEKNLPNLSKIRETSDLAGSKKPEIRGWVYNLDTETLNGITNQLVKENALTVEGEKSIKQAVQVFNQEKDQLKQPLEGLINKISPTLLATLEKHHNNLQGILNSIDENSFTVLSGKDESVEVKQTKIQQDLKVIKGALDYLKDNRELRDLIKDDPAIRNTLEKLFQNRFPNIGKGEYDLGWLKEKTGIDVAQLAVKVLDTAEIFAQEDKFKLIEDAYSAVVNSNYTQLGKAAIGIGYNSGVLNRDTAKALGSVVRAFAYDAGAVALEYAAAAASKTATTTLNAASAVVSQAANLLKTPVQMFAGQDEEFYEAFEEQTLETKKTVISEELSALIGEDLFRSGKDSTRLKDMKLIRNHITEIVNGLDEDMINKLAQLNNEQMKRIVGTHRGRVNKFMKMSQEQGNSLAQAYYAEATEATSMGYLTGGIKVKESALSDPGFKNKVENLIKDHEKTLEVASRQHSL</sequence>
<name>A0A8S4C278_9ACAR</name>